<accession>A0A9P6ZDA4</accession>
<name>A0A9P6ZDA4_9FUNG</name>
<dbReference type="SMART" id="SM00064">
    <property type="entry name" value="FYVE"/>
    <property type="match status" value="1"/>
</dbReference>
<feature type="region of interest" description="Disordered" evidence="5">
    <location>
        <begin position="172"/>
        <end position="205"/>
    </location>
</feature>
<keyword evidence="1" id="KW-0479">Metal-binding</keyword>
<evidence type="ECO:0000256" key="2">
    <source>
        <dbReference type="ARBA" id="ARBA00022771"/>
    </source>
</evidence>
<keyword evidence="2 4" id="KW-0863">Zinc-finger</keyword>
<feature type="region of interest" description="Disordered" evidence="5">
    <location>
        <begin position="47"/>
        <end position="69"/>
    </location>
</feature>
<dbReference type="PANTHER" id="PTHR23164:SF30">
    <property type="entry name" value="EARLY ENDOSOME ANTIGEN 1"/>
    <property type="match status" value="1"/>
</dbReference>
<evidence type="ECO:0000313" key="8">
    <source>
        <dbReference type="Proteomes" id="UP000740926"/>
    </source>
</evidence>
<dbReference type="InterPro" id="IPR017455">
    <property type="entry name" value="Znf_FYVE-rel"/>
</dbReference>
<reference evidence="7 8" key="1">
    <citation type="journal article" date="2020" name="Microb. Genom.">
        <title>Genetic diversity of clinical and environmental Mucorales isolates obtained from an investigation of mucormycosis cases among solid organ transplant recipients.</title>
        <authorList>
            <person name="Nguyen M.H."/>
            <person name="Kaul D."/>
            <person name="Muto C."/>
            <person name="Cheng S.J."/>
            <person name="Richter R.A."/>
            <person name="Bruno V.M."/>
            <person name="Liu G."/>
            <person name="Beyhan S."/>
            <person name="Sundermann A.J."/>
            <person name="Mounaud S."/>
            <person name="Pasculle A.W."/>
            <person name="Nierman W.C."/>
            <person name="Driscoll E."/>
            <person name="Cumbie R."/>
            <person name="Clancy C.J."/>
            <person name="Dupont C.L."/>
        </authorList>
    </citation>
    <scope>NUCLEOTIDE SEQUENCE [LARGE SCALE GENOMIC DNA]</scope>
    <source>
        <strain evidence="7 8">GL24</strain>
    </source>
</reference>
<dbReference type="SUPFAM" id="SSF57903">
    <property type="entry name" value="FYVE/PHD zinc finger"/>
    <property type="match status" value="1"/>
</dbReference>
<comment type="caution">
    <text evidence="7">The sequence shown here is derived from an EMBL/GenBank/DDBJ whole genome shotgun (WGS) entry which is preliminary data.</text>
</comment>
<dbReference type="EMBL" id="JAANIU010000084">
    <property type="protein sequence ID" value="KAG1575432.1"/>
    <property type="molecule type" value="Genomic_DNA"/>
</dbReference>
<feature type="region of interest" description="Disordered" evidence="5">
    <location>
        <begin position="129"/>
        <end position="156"/>
    </location>
</feature>
<feature type="compositionally biased region" description="Low complexity" evidence="5">
    <location>
        <begin position="172"/>
        <end position="184"/>
    </location>
</feature>
<protein>
    <recommendedName>
        <fullName evidence="6">FYVE-type domain-containing protein</fullName>
    </recommendedName>
</protein>
<evidence type="ECO:0000256" key="5">
    <source>
        <dbReference type="SAM" id="MobiDB-lite"/>
    </source>
</evidence>
<keyword evidence="3" id="KW-0862">Zinc</keyword>
<feature type="domain" description="FYVE-type" evidence="6">
    <location>
        <begin position="421"/>
        <end position="475"/>
    </location>
</feature>
<keyword evidence="8" id="KW-1185">Reference proteome</keyword>
<organism evidence="7 8">
    <name type="scientific">Rhizopus delemar</name>
    <dbReference type="NCBI Taxonomy" id="936053"/>
    <lineage>
        <taxon>Eukaryota</taxon>
        <taxon>Fungi</taxon>
        <taxon>Fungi incertae sedis</taxon>
        <taxon>Mucoromycota</taxon>
        <taxon>Mucoromycotina</taxon>
        <taxon>Mucoromycetes</taxon>
        <taxon>Mucorales</taxon>
        <taxon>Mucorineae</taxon>
        <taxon>Rhizopodaceae</taxon>
        <taxon>Rhizopus</taxon>
    </lineage>
</organism>
<evidence type="ECO:0000256" key="1">
    <source>
        <dbReference type="ARBA" id="ARBA00022723"/>
    </source>
</evidence>
<dbReference type="CDD" id="cd15760">
    <property type="entry name" value="FYVE_scVPS27p_like"/>
    <property type="match status" value="1"/>
</dbReference>
<evidence type="ECO:0000313" key="7">
    <source>
        <dbReference type="EMBL" id="KAG1575432.1"/>
    </source>
</evidence>
<evidence type="ECO:0000256" key="3">
    <source>
        <dbReference type="ARBA" id="ARBA00022833"/>
    </source>
</evidence>
<dbReference type="Proteomes" id="UP000740926">
    <property type="component" value="Unassembled WGS sequence"/>
</dbReference>
<sequence length="482" mass="54752">MTECIPNSYSSFPYKTKKHFRRSSITQATISSIAKDVRSNDDISSLLRRKSSMTSLNKPMQQKRPPTRQSAIEARSKGATDKQQGVSNFNSTLSSVKLRLDEKKNKGCAMSMVERKDLHEFISTRKYLSNSRRRRDDQCSHHHPHQHMVPKIERGGVGGLVPAYASSESLSSISSSSSSSSSSSCKTTPRKYSETNNNSLWPFAQPPPLSSKVPIHQLRETIIEDLTSSVVSYSNQIQDLSNAISVSFSSTSFETLAFNRVQYQQQQDGVTYKSQIQECKALIVQQHELLNKLQELVAADEEYNNTQPIQLPTKVISESSSNLLQKFKDTLVNPTGITQLVIRQNKMKKKDTIISIQGVCETMETSLIPNELLPAGEKKKIYHLHFKLDLNQQDRLYKFTLLPSSRWQKDDQVNRCQFKTCSKKFSLLQRKHHCRRCGDIYCSSHSQNRLPLFTPDDPEKTIFSRVCDSCFFALASEDLSPY</sequence>
<evidence type="ECO:0000259" key="6">
    <source>
        <dbReference type="PROSITE" id="PS50178"/>
    </source>
</evidence>
<proteinExistence type="predicted"/>
<evidence type="ECO:0000256" key="4">
    <source>
        <dbReference type="PROSITE-ProRule" id="PRU00091"/>
    </source>
</evidence>
<dbReference type="Gene3D" id="3.30.40.10">
    <property type="entry name" value="Zinc/RING finger domain, C3HC4 (zinc finger)"/>
    <property type="match status" value="1"/>
</dbReference>
<dbReference type="GO" id="GO:0008270">
    <property type="term" value="F:zinc ion binding"/>
    <property type="evidence" value="ECO:0007669"/>
    <property type="project" value="UniProtKB-KW"/>
</dbReference>
<dbReference type="Pfam" id="PF01363">
    <property type="entry name" value="FYVE"/>
    <property type="match status" value="1"/>
</dbReference>
<dbReference type="AlphaFoldDB" id="A0A9P6ZDA4"/>
<dbReference type="InterPro" id="IPR013083">
    <property type="entry name" value="Znf_RING/FYVE/PHD"/>
</dbReference>
<dbReference type="PANTHER" id="PTHR23164">
    <property type="entry name" value="EARLY ENDOSOME ANTIGEN 1"/>
    <property type="match status" value="1"/>
</dbReference>
<dbReference type="InterPro" id="IPR011011">
    <property type="entry name" value="Znf_FYVE_PHD"/>
</dbReference>
<dbReference type="InterPro" id="IPR000306">
    <property type="entry name" value="Znf_FYVE"/>
</dbReference>
<dbReference type="PROSITE" id="PS50178">
    <property type="entry name" value="ZF_FYVE"/>
    <property type="match status" value="1"/>
</dbReference>
<gene>
    <name evidence="7" type="ORF">G6F50_001097</name>
</gene>